<organism evidence="3 4">
    <name type="scientific">Mucilaginibacter panaciglaebae</name>
    <dbReference type="NCBI Taxonomy" id="502331"/>
    <lineage>
        <taxon>Bacteria</taxon>
        <taxon>Pseudomonadati</taxon>
        <taxon>Bacteroidota</taxon>
        <taxon>Sphingobacteriia</taxon>
        <taxon>Sphingobacteriales</taxon>
        <taxon>Sphingobacteriaceae</taxon>
        <taxon>Mucilaginibacter</taxon>
    </lineage>
</organism>
<evidence type="ECO:0000313" key="3">
    <source>
        <dbReference type="EMBL" id="GAA4096606.1"/>
    </source>
</evidence>
<evidence type="ECO:0000259" key="2">
    <source>
        <dbReference type="PROSITE" id="PS50112"/>
    </source>
</evidence>
<accession>A0ABP7WTP1</accession>
<feature type="domain" description="PAS" evidence="2">
    <location>
        <begin position="72"/>
        <end position="143"/>
    </location>
</feature>
<dbReference type="InterPro" id="IPR035965">
    <property type="entry name" value="PAS-like_dom_sf"/>
</dbReference>
<keyword evidence="1" id="KW-0812">Transmembrane</keyword>
<dbReference type="Proteomes" id="UP001500841">
    <property type="component" value="Unassembled WGS sequence"/>
</dbReference>
<dbReference type="EMBL" id="BAABCV010000006">
    <property type="protein sequence ID" value="GAA4096606.1"/>
    <property type="molecule type" value="Genomic_DNA"/>
</dbReference>
<gene>
    <name evidence="3" type="ORF">GCM10022392_19850</name>
</gene>
<name>A0ABP7WTP1_9SPHI</name>
<dbReference type="RefSeq" id="WP_345103495.1">
    <property type="nucleotide sequence ID" value="NZ_BAABCV010000006.1"/>
</dbReference>
<sequence>MKSGAFKIAAIYVVTGVLWITLSDKILDWAKGGIDISVILFVGSIKGLFYVLITGVILYKLIVNYNSRLDESERQYRSYFEANPSPMWIYNKRTLNYTAANNAAISNYGYTLEEFKNMTILDIRPKSDIGKVHATVKQLTEGYNDSGIWTHQKKDGTLIRVHVTSHIITSLKEPHIMIMATEVKPSAIG</sequence>
<reference evidence="4" key="1">
    <citation type="journal article" date="2019" name="Int. J. Syst. Evol. Microbiol.">
        <title>The Global Catalogue of Microorganisms (GCM) 10K type strain sequencing project: providing services to taxonomists for standard genome sequencing and annotation.</title>
        <authorList>
            <consortium name="The Broad Institute Genomics Platform"/>
            <consortium name="The Broad Institute Genome Sequencing Center for Infectious Disease"/>
            <person name="Wu L."/>
            <person name="Ma J."/>
        </authorList>
    </citation>
    <scope>NUCLEOTIDE SEQUENCE [LARGE SCALE GENOMIC DNA]</scope>
    <source>
        <strain evidence="4">JCM 17085</strain>
    </source>
</reference>
<protein>
    <recommendedName>
        <fullName evidence="2">PAS domain-containing protein</fullName>
    </recommendedName>
</protein>
<dbReference type="Gene3D" id="3.30.450.20">
    <property type="entry name" value="PAS domain"/>
    <property type="match status" value="1"/>
</dbReference>
<dbReference type="NCBIfam" id="TIGR00229">
    <property type="entry name" value="sensory_box"/>
    <property type="match status" value="1"/>
</dbReference>
<evidence type="ECO:0000313" key="4">
    <source>
        <dbReference type="Proteomes" id="UP001500841"/>
    </source>
</evidence>
<dbReference type="SMART" id="SM00091">
    <property type="entry name" value="PAS"/>
    <property type="match status" value="1"/>
</dbReference>
<dbReference type="CDD" id="cd00130">
    <property type="entry name" value="PAS"/>
    <property type="match status" value="1"/>
</dbReference>
<keyword evidence="4" id="KW-1185">Reference proteome</keyword>
<dbReference type="InterPro" id="IPR000014">
    <property type="entry name" value="PAS"/>
</dbReference>
<comment type="caution">
    <text evidence="3">The sequence shown here is derived from an EMBL/GenBank/DDBJ whole genome shotgun (WGS) entry which is preliminary data.</text>
</comment>
<dbReference type="SUPFAM" id="SSF55785">
    <property type="entry name" value="PYP-like sensor domain (PAS domain)"/>
    <property type="match status" value="1"/>
</dbReference>
<keyword evidence="1" id="KW-0472">Membrane</keyword>
<proteinExistence type="predicted"/>
<dbReference type="Pfam" id="PF00989">
    <property type="entry name" value="PAS"/>
    <property type="match status" value="1"/>
</dbReference>
<feature type="transmembrane region" description="Helical" evidence="1">
    <location>
        <begin position="34"/>
        <end position="59"/>
    </location>
</feature>
<dbReference type="InterPro" id="IPR013767">
    <property type="entry name" value="PAS_fold"/>
</dbReference>
<keyword evidence="1" id="KW-1133">Transmembrane helix</keyword>
<feature type="transmembrane region" description="Helical" evidence="1">
    <location>
        <begin position="5"/>
        <end position="22"/>
    </location>
</feature>
<evidence type="ECO:0000256" key="1">
    <source>
        <dbReference type="SAM" id="Phobius"/>
    </source>
</evidence>
<dbReference type="PROSITE" id="PS50112">
    <property type="entry name" value="PAS"/>
    <property type="match status" value="1"/>
</dbReference>